<evidence type="ECO:0000256" key="14">
    <source>
        <dbReference type="ARBA" id="ARBA00048202"/>
    </source>
</evidence>
<evidence type="ECO:0000256" key="12">
    <source>
        <dbReference type="ARBA" id="ARBA00023027"/>
    </source>
</evidence>
<dbReference type="GO" id="GO:0008750">
    <property type="term" value="F:proton-translocating NAD(P)+ transhydrogenase activity"/>
    <property type="evidence" value="ECO:0007669"/>
    <property type="project" value="UniProtKB-EC"/>
</dbReference>
<keyword evidence="10 16" id="KW-1278">Translocase</keyword>
<evidence type="ECO:0000256" key="8">
    <source>
        <dbReference type="ARBA" id="ARBA00022692"/>
    </source>
</evidence>
<dbReference type="PANTHER" id="PTHR44758">
    <property type="entry name" value="NAD(P) TRANSHYDROGENASE SUBUNIT BETA"/>
    <property type="match status" value="1"/>
</dbReference>
<evidence type="ECO:0000259" key="18">
    <source>
        <dbReference type="Pfam" id="PF02233"/>
    </source>
</evidence>
<feature type="domain" description="NADP transhydrogenase beta-like" evidence="18">
    <location>
        <begin position="8"/>
        <end position="469"/>
    </location>
</feature>
<feature type="transmembrane region" description="Helical" evidence="17">
    <location>
        <begin position="92"/>
        <end position="113"/>
    </location>
</feature>
<keyword evidence="12 16" id="KW-0520">NAD</keyword>
<dbReference type="STRING" id="450851.PHZ_c3101"/>
<evidence type="ECO:0000256" key="4">
    <source>
        <dbReference type="ARBA" id="ARBA00012943"/>
    </source>
</evidence>
<feature type="transmembrane region" description="Helical" evidence="17">
    <location>
        <begin position="125"/>
        <end position="150"/>
    </location>
</feature>
<dbReference type="EMBL" id="CP000747">
    <property type="protein sequence ID" value="ACG79510.1"/>
    <property type="molecule type" value="Genomic_DNA"/>
</dbReference>
<dbReference type="PIRSF" id="PIRSF000204">
    <property type="entry name" value="PNTB"/>
    <property type="match status" value="1"/>
</dbReference>
<dbReference type="AlphaFoldDB" id="B4RA06"/>
<comment type="subcellular location">
    <subcellularLocation>
        <location evidence="2">Cell inner membrane</location>
        <topology evidence="2">Multi-pass membrane protein</topology>
    </subcellularLocation>
</comment>
<reference evidence="19 20" key="1">
    <citation type="journal article" date="2008" name="BMC Genomics">
        <title>Complete genome of Phenylobacterium zucineum - a novel facultative intracellular bacterium isolated from human erythroleukemia cell line K562.</title>
        <authorList>
            <person name="Luo Y."/>
            <person name="Xu X."/>
            <person name="Ding Z."/>
            <person name="Liu Z."/>
            <person name="Zhang B."/>
            <person name="Yan Z."/>
            <person name="Sun J."/>
            <person name="Hu S."/>
            <person name="Hu X."/>
        </authorList>
    </citation>
    <scope>NUCLEOTIDE SEQUENCE [LARGE SCALE GENOMIC DNA]</scope>
    <source>
        <strain evidence="19 20">HLK1</strain>
    </source>
</reference>
<keyword evidence="13 16" id="KW-0472">Membrane</keyword>
<proteinExistence type="inferred from homology"/>
<keyword evidence="6 16" id="KW-1003">Cell membrane</keyword>
<dbReference type="PANTHER" id="PTHR44758:SF1">
    <property type="entry name" value="NAD(P) TRANSHYDROGENASE SUBUNIT BETA"/>
    <property type="match status" value="1"/>
</dbReference>
<dbReference type="EC" id="7.1.1.1" evidence="4 16"/>
<dbReference type="GO" id="GO:0005886">
    <property type="term" value="C:plasma membrane"/>
    <property type="evidence" value="ECO:0007669"/>
    <property type="project" value="UniProtKB-SubCell"/>
</dbReference>
<feature type="transmembrane region" description="Helical" evidence="17">
    <location>
        <begin position="196"/>
        <end position="216"/>
    </location>
</feature>
<feature type="transmembrane region" description="Helical" evidence="17">
    <location>
        <begin position="60"/>
        <end position="80"/>
    </location>
</feature>
<comment type="subunit">
    <text evidence="15">Complex of an alpha and a beta chain; in Rhodospirillum, the alpha chain seems to be made of two subunits.</text>
</comment>
<dbReference type="OrthoDB" id="9763786at2"/>
<comment type="function">
    <text evidence="1 16">The transhydrogenation between NADH and NADP is coupled to respiration and ATP hydrolysis and functions as a proton pump across the membrane.</text>
</comment>
<keyword evidence="20" id="KW-1185">Reference proteome</keyword>
<dbReference type="HOGENOM" id="CLU_007866_4_0_5"/>
<dbReference type="GO" id="GO:0050661">
    <property type="term" value="F:NADP binding"/>
    <property type="evidence" value="ECO:0007669"/>
    <property type="project" value="InterPro"/>
</dbReference>
<evidence type="ECO:0000256" key="15">
    <source>
        <dbReference type="ARBA" id="ARBA00066047"/>
    </source>
</evidence>
<feature type="transmembrane region" description="Helical" evidence="17">
    <location>
        <begin position="171"/>
        <end position="190"/>
    </location>
</feature>
<evidence type="ECO:0000256" key="5">
    <source>
        <dbReference type="ARBA" id="ARBA00014581"/>
    </source>
</evidence>
<dbReference type="Gene3D" id="3.40.50.1220">
    <property type="entry name" value="TPP-binding domain"/>
    <property type="match status" value="1"/>
</dbReference>
<dbReference type="eggNOG" id="COG1282">
    <property type="taxonomic scope" value="Bacteria"/>
</dbReference>
<dbReference type="KEGG" id="pzu:PHZ_c3101"/>
<feature type="transmembrane region" description="Helical" evidence="17">
    <location>
        <begin position="36"/>
        <end position="54"/>
    </location>
</feature>
<feature type="transmembrane region" description="Helical" evidence="17">
    <location>
        <begin position="223"/>
        <end position="242"/>
    </location>
</feature>
<name>B4RA06_PHEZH</name>
<dbReference type="SUPFAM" id="SSF52467">
    <property type="entry name" value="DHS-like NAD/FAD-binding domain"/>
    <property type="match status" value="1"/>
</dbReference>
<comment type="similarity">
    <text evidence="3 16">Belongs to the PNT beta subunit family.</text>
</comment>
<evidence type="ECO:0000256" key="2">
    <source>
        <dbReference type="ARBA" id="ARBA00004429"/>
    </source>
</evidence>
<evidence type="ECO:0000256" key="6">
    <source>
        <dbReference type="ARBA" id="ARBA00022475"/>
    </source>
</evidence>
<evidence type="ECO:0000256" key="3">
    <source>
        <dbReference type="ARBA" id="ARBA00007919"/>
    </source>
</evidence>
<dbReference type="FunFam" id="3.40.50.1220:FF:000002">
    <property type="entry name" value="NAD(P) transhydrogenase subunit beta"/>
    <property type="match status" value="1"/>
</dbReference>
<evidence type="ECO:0000256" key="13">
    <source>
        <dbReference type="ARBA" id="ARBA00023136"/>
    </source>
</evidence>
<feature type="transmembrane region" description="Helical" evidence="17">
    <location>
        <begin position="248"/>
        <end position="267"/>
    </location>
</feature>
<evidence type="ECO:0000256" key="1">
    <source>
        <dbReference type="ARBA" id="ARBA00003943"/>
    </source>
</evidence>
<comment type="catalytic activity">
    <reaction evidence="14 16">
        <text>NAD(+) + NADPH + H(+)(in) = NADH + NADP(+) + H(+)(out)</text>
        <dbReference type="Rhea" id="RHEA:47992"/>
        <dbReference type="ChEBI" id="CHEBI:15378"/>
        <dbReference type="ChEBI" id="CHEBI:57540"/>
        <dbReference type="ChEBI" id="CHEBI:57783"/>
        <dbReference type="ChEBI" id="CHEBI:57945"/>
        <dbReference type="ChEBI" id="CHEBI:58349"/>
        <dbReference type="EC" id="7.1.1.1"/>
    </reaction>
</comment>
<gene>
    <name evidence="19" type="primary">pntB</name>
    <name evidence="19" type="ordered locus">PHZ_c3101</name>
</gene>
<dbReference type="Proteomes" id="UP000001868">
    <property type="component" value="Chromosome"/>
</dbReference>
<keyword evidence="8 17" id="KW-0812">Transmembrane</keyword>
<dbReference type="InterPro" id="IPR034300">
    <property type="entry name" value="PNTB-like"/>
</dbReference>
<protein>
    <recommendedName>
        <fullName evidence="5 16">NAD(P) transhydrogenase subunit beta</fullName>
        <ecNumber evidence="4 16">7.1.1.1</ecNumber>
    </recommendedName>
    <alternativeName>
        <fullName evidence="16">Nicotinamide nucleotide transhydrogenase subunit beta</fullName>
    </alternativeName>
</protein>
<keyword evidence="11 17" id="KW-1133">Transmembrane helix</keyword>
<evidence type="ECO:0000256" key="7">
    <source>
        <dbReference type="ARBA" id="ARBA00022519"/>
    </source>
</evidence>
<dbReference type="RefSeq" id="WP_012523648.1">
    <property type="nucleotide sequence ID" value="NC_011144.1"/>
</dbReference>
<dbReference type="InterPro" id="IPR029035">
    <property type="entry name" value="DHS-like_NAD/FAD-binding_dom"/>
</dbReference>
<feature type="transmembrane region" description="Helical" evidence="17">
    <location>
        <begin position="6"/>
        <end position="24"/>
    </location>
</feature>
<evidence type="ECO:0000313" key="20">
    <source>
        <dbReference type="Proteomes" id="UP000001868"/>
    </source>
</evidence>
<evidence type="ECO:0000313" key="19">
    <source>
        <dbReference type="EMBL" id="ACG79510.1"/>
    </source>
</evidence>
<dbReference type="InterPro" id="IPR012136">
    <property type="entry name" value="NADH_DH_b"/>
</dbReference>
<evidence type="ECO:0000256" key="17">
    <source>
        <dbReference type="SAM" id="Phobius"/>
    </source>
</evidence>
<keyword evidence="7 16" id="KW-0997">Cell inner membrane</keyword>
<organism evidence="19 20">
    <name type="scientific">Phenylobacterium zucineum (strain HLK1)</name>
    <dbReference type="NCBI Taxonomy" id="450851"/>
    <lineage>
        <taxon>Bacteria</taxon>
        <taxon>Pseudomonadati</taxon>
        <taxon>Pseudomonadota</taxon>
        <taxon>Alphaproteobacteria</taxon>
        <taxon>Caulobacterales</taxon>
        <taxon>Caulobacteraceae</taxon>
        <taxon>Phenylobacterium</taxon>
    </lineage>
</organism>
<evidence type="ECO:0000256" key="10">
    <source>
        <dbReference type="ARBA" id="ARBA00022967"/>
    </source>
</evidence>
<accession>B4RA06</accession>
<evidence type="ECO:0000256" key="11">
    <source>
        <dbReference type="ARBA" id="ARBA00022989"/>
    </source>
</evidence>
<dbReference type="Pfam" id="PF02233">
    <property type="entry name" value="PNTB"/>
    <property type="match status" value="1"/>
</dbReference>
<sequence>MNANLAAILYLASGVLFILALRGLSSPETSRSGNRNGMIGMAIAVGTVLATLWSQGALDALTLALIVGGVAVGGGIGAVIARKVAMTSMPQLVAAFHSLVGMAACLVAVAAIHTPEAYGIAGPEGVHLISLVELSLGLAIGAVTFTGSVIAFAKLNGNMSGAPILLPARHLLNIAIAVAIVALVVVLVMSGGSALWAFWAIFALSLLIGVTLIIPIGGADMPVVVSMLNSYSGWAAAALGFTLENTTLIITGALVGSSGAILSYIMCKGMNRSFISVILGGFGADESAAAGGGRVETRPVKQGSADDAAFIMKNASKVIIVPGYGMAVSQAQHALREMADTLKEEGVEVKYAIHPVAGRMPGHMNVLLAEANVPYDEVFELEDINSEFSTADVAFVIGANDVTNPAAKTDPQSPIYGMPILDVEKARTVLFVKRGMSSGYAGVENELFFRDNTMMLFGDAKKMVEGILKAL</sequence>
<evidence type="ECO:0000256" key="16">
    <source>
        <dbReference type="PIRNR" id="PIRNR000204"/>
    </source>
</evidence>
<evidence type="ECO:0000256" key="9">
    <source>
        <dbReference type="ARBA" id="ARBA00022857"/>
    </source>
</evidence>
<keyword evidence="9 16" id="KW-0521">NADP</keyword>